<evidence type="ECO:0000256" key="1">
    <source>
        <dbReference type="SAM" id="Phobius"/>
    </source>
</evidence>
<evidence type="ECO:0000259" key="4">
    <source>
        <dbReference type="Pfam" id="PF07635"/>
    </source>
</evidence>
<protein>
    <recommendedName>
        <fullName evidence="7">Cytochrome c domain-containing protein</fullName>
    </recommendedName>
</protein>
<evidence type="ECO:0000313" key="6">
    <source>
        <dbReference type="Proteomes" id="UP000076715"/>
    </source>
</evidence>
<feature type="domain" description="DUF1553" evidence="3">
    <location>
        <begin position="478"/>
        <end position="738"/>
    </location>
</feature>
<reference evidence="5 6" key="1">
    <citation type="submission" date="2016-01" db="EMBL/GenBank/DDBJ databases">
        <title>The draft genome sequence of Aquimarina sp. RZW4-3-2.</title>
        <authorList>
            <person name="Wang Y."/>
        </authorList>
    </citation>
    <scope>NUCLEOTIDE SEQUENCE [LARGE SCALE GENOMIC DNA]</scope>
    <source>
        <strain evidence="5 6">RZW4-3-2</strain>
    </source>
</reference>
<dbReference type="STRING" id="1642818.AWE51_13335"/>
<dbReference type="PANTHER" id="PTHR35889">
    <property type="entry name" value="CYCLOINULO-OLIGOSACCHARIDE FRUCTANOTRANSFERASE-RELATED"/>
    <property type="match status" value="1"/>
</dbReference>
<dbReference type="Pfam" id="PF07635">
    <property type="entry name" value="PSCyt1"/>
    <property type="match status" value="1"/>
</dbReference>
<proteinExistence type="predicted"/>
<dbReference type="OrthoDB" id="1450284at2"/>
<keyword evidence="1" id="KW-0812">Transmembrane</keyword>
<dbReference type="EMBL" id="LQRT01000046">
    <property type="protein sequence ID" value="KZS38578.1"/>
    <property type="molecule type" value="Genomic_DNA"/>
</dbReference>
<organism evidence="5 6">
    <name type="scientific">Aquimarina aggregata</name>
    <dbReference type="NCBI Taxonomy" id="1642818"/>
    <lineage>
        <taxon>Bacteria</taxon>
        <taxon>Pseudomonadati</taxon>
        <taxon>Bacteroidota</taxon>
        <taxon>Flavobacteriia</taxon>
        <taxon>Flavobacteriales</taxon>
        <taxon>Flavobacteriaceae</taxon>
        <taxon>Aquimarina</taxon>
    </lineage>
</organism>
<evidence type="ECO:0000259" key="3">
    <source>
        <dbReference type="Pfam" id="PF07587"/>
    </source>
</evidence>
<dbReference type="Pfam" id="PF07583">
    <property type="entry name" value="PSCyt2"/>
    <property type="match status" value="1"/>
</dbReference>
<evidence type="ECO:0008006" key="7">
    <source>
        <dbReference type="Google" id="ProtNLM"/>
    </source>
</evidence>
<accession>A0A162XE21</accession>
<dbReference type="PANTHER" id="PTHR35889:SF3">
    <property type="entry name" value="F-BOX DOMAIN-CONTAINING PROTEIN"/>
    <property type="match status" value="1"/>
</dbReference>
<dbReference type="InterPro" id="IPR011444">
    <property type="entry name" value="DUF1549"/>
</dbReference>
<gene>
    <name evidence="5" type="ORF">AWE51_13335</name>
</gene>
<dbReference type="Proteomes" id="UP000076715">
    <property type="component" value="Unassembled WGS sequence"/>
</dbReference>
<sequence>MKKKDAALYFLVFFIAAIFVKWMFSNQDEEYILLTENKSEHSNSSKKGTKTVAIPKIPEVISYSFHVKPILSDKCYACHGPDEGSREAGLRFDTKDGAYIPLGENKDRFAAKPGDVENSEMIQRIYSQDDHKLMPPPDSNLTLSEYEKGVLKKWIESGAQWDSHWSFKVPVKGALPIVKNVTWGNNEIDKFILKRLEDEELLPSEIASKEKLIRRVSFDLTGLPPTIEETENFIKDTSEKAFEKVVDRLLNSNAYGERMALDWMEVARYADTHGYQDDLERIMWPWRDWVIHAFNKNLPYDEFVKWQLAGDQIDNASLEQIVASGFNRNHKITQEGGVIDEEYRVEYVMDRANTTAKAFMGLTMECARCHDHKYDPISQKEFYGMYSFFNQLKEKGQIDYGEIPEPYVALDQKTIKTELPFVNIPDSITEVKLMVMKDEKGIRKNHLLKRGLYDAPGEEVSYALPNEVLPFSDQYSEDRLGLSQWFFDDQNPLTARVMVNRLWQQMFGAGIVITADDFGNQGALPTHPELLDWLAVTFKEEGWDIKSTLKKIALSATYQQDSKITPELLEKDPENRLLARGSRYKLPAEAIRDNALLASGLLVKKVGGPSVKPYQPKGLWAETTSGVGLTEYIADKGEGLYRRSLYTFWKRTVPPPSMLTFDAASRDFCTVQRQKTSTPLQALVLMNDPQFIEAATIMAIQVLENDSFDEKQKIKTLFRKITSRSPDEIELNKLSTYLNEQRQTEIVKKTESKVTKQSVTIPENIPPKELRAYTALASLLFNLDETITKS</sequence>
<dbReference type="InterPro" id="IPR011429">
    <property type="entry name" value="Cyt_c_Planctomycete-type"/>
</dbReference>
<dbReference type="RefSeq" id="WP_066317968.1">
    <property type="nucleotide sequence ID" value="NZ_LQRT01000046.1"/>
</dbReference>
<comment type="caution">
    <text evidence="5">The sequence shown here is derived from an EMBL/GenBank/DDBJ whole genome shotgun (WGS) entry which is preliminary data.</text>
</comment>
<dbReference type="InterPro" id="IPR022655">
    <property type="entry name" value="DUF1553"/>
</dbReference>
<feature type="transmembrane region" description="Helical" evidence="1">
    <location>
        <begin position="7"/>
        <end position="24"/>
    </location>
</feature>
<keyword evidence="1" id="KW-1133">Transmembrane helix</keyword>
<evidence type="ECO:0000259" key="2">
    <source>
        <dbReference type="Pfam" id="PF07583"/>
    </source>
</evidence>
<feature type="domain" description="Cytochrome C Planctomycete-type" evidence="4">
    <location>
        <begin position="75"/>
        <end position="138"/>
    </location>
</feature>
<keyword evidence="6" id="KW-1185">Reference proteome</keyword>
<name>A0A162XE21_9FLAO</name>
<feature type="domain" description="DUF1549" evidence="2">
    <location>
        <begin position="187"/>
        <end position="393"/>
    </location>
</feature>
<dbReference type="Pfam" id="PF07587">
    <property type="entry name" value="PSD1"/>
    <property type="match status" value="1"/>
</dbReference>
<keyword evidence="1" id="KW-0472">Membrane</keyword>
<dbReference type="AlphaFoldDB" id="A0A162XE21"/>
<evidence type="ECO:0000313" key="5">
    <source>
        <dbReference type="EMBL" id="KZS38578.1"/>
    </source>
</evidence>